<feature type="domain" description="K Homology" evidence="7">
    <location>
        <begin position="553"/>
        <end position="622"/>
    </location>
</feature>
<dbReference type="CDD" id="cd22413">
    <property type="entry name" value="KH-I_Vigilin_rpt10"/>
    <property type="match status" value="1"/>
</dbReference>
<dbReference type="SMART" id="SM00322">
    <property type="entry name" value="KH"/>
    <property type="match status" value="9"/>
</dbReference>
<dbReference type="InterPro" id="IPR036612">
    <property type="entry name" value="KH_dom_type_1_sf"/>
</dbReference>
<dbReference type="Pfam" id="PF00013">
    <property type="entry name" value="KH_1"/>
    <property type="match status" value="5"/>
</dbReference>
<dbReference type="Gene3D" id="3.30.1370.10">
    <property type="entry name" value="K Homology domain, type 1"/>
    <property type="match status" value="9"/>
</dbReference>
<dbReference type="InterPro" id="IPR004088">
    <property type="entry name" value="KH_dom_type_1"/>
</dbReference>
<feature type="domain" description="K Homology" evidence="7">
    <location>
        <begin position="407"/>
        <end position="475"/>
    </location>
</feature>
<keyword evidence="4 5" id="KW-0694">RNA-binding</keyword>
<feature type="domain" description="K Homology" evidence="7">
    <location>
        <begin position="261"/>
        <end position="329"/>
    </location>
</feature>
<sequence>MTSQACTRQWDKKVKFGNSFITRLFTIPVEQKKCQGISCYCVSEKRELKKICKDIMKKTGVHIEVSSLNNQNLMIVVMGKDDAVLRAQQKFVNKLKPQEKKAKNSSNLNEAPNTKISVPRPLNHSDVIKISGTKEDIEKAACEIQVIIDKKTGVSVEVPSLHSPSETTFLRRYQEKLGPGPSHLFEEASKVIVAEVSAPSWLHKYIIGRKGASIKHVIQDFPMVLVEFNNRASKIKLEGPQCELERASKTLENMIADLKASFTYEEIHVNPHYYRHVAEKYRDNVYGLQNETLIMAHISSDSEQRSLIRIEGNLADVTRVKQELQEMVHKMNKEITKECMIDKRFHDNIIGSKGEKVKNIRDKFNQVNIELPEQGIKSGKVRIRGCKEDVENCYQYLVQLNQDLLANNYCHKFQVYSQFLKYIIDKGRSEIWKIETETETKIVLPPENSKTNTLIIIGRKENVMASEKRITSLQDELGNVEDVDVIIPAIFHQSIIGIKGQQIRSISANCGYVRIVFPRRGSIKDKFILRGPKEDVDKAKHQLTELLQKKQQFRFTVELKARPEYHKFLIGVKGANVKKVRQKTGARIVFPTNSDEDKETITITGHKEAAMEAKKILEDMMEDLVLRSFQLNKRVSHNHYRHIIHLKGSVISRIEQTHKVHIHIPKKDPDNRILTITGYEQCAEAAMQDIYKIICRREEMVTEEVYINYRFHFLLIGTRRCIKAKIMDRFNVDLEFGSITDLNPNVVTIIGMKDNVKNCKDYLLNFREKYIVKRRRNEKMIMGRYQSSSSSVQFPFNIEFNSENTGTTNNTEDLENTFMNVEEQCNTVTGHVMNEI</sequence>
<feature type="domain" description="K Homology" evidence="7">
    <location>
        <begin position="190"/>
        <end position="256"/>
    </location>
</feature>
<dbReference type="Pfam" id="PF24668">
    <property type="entry name" value="KH_Vigilin"/>
    <property type="match status" value="1"/>
</dbReference>
<protein>
    <submittedName>
        <fullName evidence="9">Vigilin-like isoform X1</fullName>
    </submittedName>
</protein>
<evidence type="ECO:0000256" key="6">
    <source>
        <dbReference type="SAM" id="MobiDB-lite"/>
    </source>
</evidence>
<keyword evidence="3" id="KW-0677">Repeat</keyword>
<evidence type="ECO:0000313" key="8">
    <source>
        <dbReference type="Proteomes" id="UP000694941"/>
    </source>
</evidence>
<dbReference type="Proteomes" id="UP000694941">
    <property type="component" value="Unplaced"/>
</dbReference>
<name>A0ABM1SMD6_LIMPO</name>
<dbReference type="InterPro" id="IPR004087">
    <property type="entry name" value="KH_dom"/>
</dbReference>
<feature type="domain" description="K Homology" evidence="7">
    <location>
        <begin position="333"/>
        <end position="402"/>
    </location>
</feature>
<evidence type="ECO:0000256" key="4">
    <source>
        <dbReference type="ARBA" id="ARBA00022884"/>
    </source>
</evidence>
<evidence type="ECO:0000256" key="5">
    <source>
        <dbReference type="PROSITE-ProRule" id="PRU00117"/>
    </source>
</evidence>
<proteinExistence type="predicted"/>
<evidence type="ECO:0000313" key="9">
    <source>
        <dbReference type="RefSeq" id="XP_022244792.1"/>
    </source>
</evidence>
<comment type="subcellular location">
    <subcellularLocation>
        <location evidence="1">Cytoplasm</location>
    </subcellularLocation>
</comment>
<organism evidence="8 9">
    <name type="scientific">Limulus polyphemus</name>
    <name type="common">Atlantic horseshoe crab</name>
    <dbReference type="NCBI Taxonomy" id="6850"/>
    <lineage>
        <taxon>Eukaryota</taxon>
        <taxon>Metazoa</taxon>
        <taxon>Ecdysozoa</taxon>
        <taxon>Arthropoda</taxon>
        <taxon>Chelicerata</taxon>
        <taxon>Merostomata</taxon>
        <taxon>Xiphosura</taxon>
        <taxon>Limulidae</taxon>
        <taxon>Limulus</taxon>
    </lineage>
</organism>
<feature type="compositionally biased region" description="Polar residues" evidence="6">
    <location>
        <begin position="104"/>
        <end position="116"/>
    </location>
</feature>
<feature type="domain" description="K Homology" evidence="7">
    <location>
        <begin position="57"/>
        <end position="149"/>
    </location>
</feature>
<feature type="domain" description="K Homology" evidence="7">
    <location>
        <begin position="627"/>
        <end position="695"/>
    </location>
</feature>
<keyword evidence="8" id="KW-1185">Reference proteome</keyword>
<reference evidence="9" key="1">
    <citation type="submission" date="2025-08" db="UniProtKB">
        <authorList>
            <consortium name="RefSeq"/>
        </authorList>
    </citation>
    <scope>IDENTIFICATION</scope>
    <source>
        <tissue evidence="9">Muscle</tissue>
    </source>
</reference>
<dbReference type="PANTHER" id="PTHR10627:SF31">
    <property type="entry name" value="DODECA-SATELLITE-BINDING PROTEIN 1, ISOFORM A"/>
    <property type="match status" value="1"/>
</dbReference>
<dbReference type="PANTHER" id="PTHR10627">
    <property type="entry name" value="SCP160"/>
    <property type="match status" value="1"/>
</dbReference>
<dbReference type="InterPro" id="IPR057778">
    <property type="entry name" value="KH_Vigilin_N"/>
</dbReference>
<dbReference type="RefSeq" id="XP_022244792.1">
    <property type="nucleotide sequence ID" value="XM_022389084.1"/>
</dbReference>
<keyword evidence="2" id="KW-0963">Cytoplasm</keyword>
<evidence type="ECO:0000256" key="2">
    <source>
        <dbReference type="ARBA" id="ARBA00022490"/>
    </source>
</evidence>
<dbReference type="SUPFAM" id="SSF54791">
    <property type="entry name" value="Eukaryotic type KH-domain (KH-domain type I)"/>
    <property type="match status" value="9"/>
</dbReference>
<evidence type="ECO:0000256" key="1">
    <source>
        <dbReference type="ARBA" id="ARBA00004496"/>
    </source>
</evidence>
<dbReference type="CDD" id="cd22409">
    <property type="entry name" value="KH-I_Vigilin_rpt5"/>
    <property type="match status" value="1"/>
</dbReference>
<evidence type="ECO:0000259" key="7">
    <source>
        <dbReference type="SMART" id="SM00322"/>
    </source>
</evidence>
<feature type="domain" description="K Homology" evidence="7">
    <location>
        <begin position="699"/>
        <end position="768"/>
    </location>
</feature>
<dbReference type="GeneID" id="106461960"/>
<dbReference type="PROSITE" id="PS50084">
    <property type="entry name" value="KH_TYPE_1"/>
    <property type="match status" value="6"/>
</dbReference>
<evidence type="ECO:0000256" key="3">
    <source>
        <dbReference type="ARBA" id="ARBA00022737"/>
    </source>
</evidence>
<feature type="domain" description="K Homology" evidence="7">
    <location>
        <begin position="479"/>
        <end position="548"/>
    </location>
</feature>
<gene>
    <name evidence="9" type="primary">LOC106461960</name>
</gene>
<feature type="region of interest" description="Disordered" evidence="6">
    <location>
        <begin position="96"/>
        <end position="116"/>
    </location>
</feature>
<accession>A0ABM1SMD6</accession>